<evidence type="ECO:0000313" key="9">
    <source>
        <dbReference type="EMBL" id="AUO19372.1"/>
    </source>
</evidence>
<dbReference type="SUPFAM" id="SSF55920">
    <property type="entry name" value="Creatinase/aminopeptidase"/>
    <property type="match status" value="1"/>
</dbReference>
<name>A0A2K9P281_9FIRM</name>
<comment type="subunit">
    <text evidence="6">Monomer.</text>
</comment>
<dbReference type="InterPro" id="IPR002467">
    <property type="entry name" value="Pept_M24A_MAP1"/>
</dbReference>
<accession>A0A2K9P281</accession>
<sequence>MVIIKSKSEIEKMKEAGRITYETLKEVSKAVKPGVTTMELDKIAEDYIRSRGCTGSFKGYGGFPGTVCASVNDTIIHGFPDNVPLKDGDIVSIDVGACFEGYHGDACRTFKVGKVDSETERLIQVTRQSFFEALKFARDGYRISDISRAVQTYVEANGFSVLRGYCGHGVGADLHEDPEVPNYVTKSRGIRLRPGMVIAVEPMICGGSEDVYVADNEWAVITRDGKNTAHYENTILITAGDPVLLTLPDGFPEVE</sequence>
<protein>
    <recommendedName>
        <fullName evidence="6 7">Methionine aminopeptidase</fullName>
        <shortName evidence="6">MAP</shortName>
        <shortName evidence="6">MetAP</shortName>
        <ecNumber evidence="6 7">3.4.11.18</ecNumber>
    </recommendedName>
    <alternativeName>
        <fullName evidence="6">Peptidase M</fullName>
    </alternativeName>
</protein>
<reference evidence="9 10" key="1">
    <citation type="submission" date="2017-04" db="EMBL/GenBank/DDBJ databases">
        <title>Monoglobus pectinilyticus 14 draft genome.</title>
        <authorList>
            <person name="Kim C."/>
            <person name="Rosendale D.I."/>
            <person name="Kelly W.J."/>
            <person name="Tannock G.W."/>
            <person name="Patchett M.L."/>
            <person name="Jordens J.Z."/>
        </authorList>
    </citation>
    <scope>NUCLEOTIDE SEQUENCE [LARGE SCALE GENOMIC DNA]</scope>
    <source>
        <strain evidence="9 10">14</strain>
    </source>
</reference>
<dbReference type="InterPro" id="IPR000994">
    <property type="entry name" value="Pept_M24"/>
</dbReference>
<feature type="domain" description="Peptidase M24" evidence="8">
    <location>
        <begin position="11"/>
        <end position="239"/>
    </location>
</feature>
<dbReference type="AlphaFoldDB" id="A0A2K9P281"/>
<dbReference type="InterPro" id="IPR001714">
    <property type="entry name" value="Pept_M24_MAP"/>
</dbReference>
<proteinExistence type="inferred from homology"/>
<dbReference type="GO" id="GO:0006508">
    <property type="term" value="P:proteolysis"/>
    <property type="evidence" value="ECO:0007669"/>
    <property type="project" value="UniProtKB-KW"/>
</dbReference>
<dbReference type="KEGG" id="mpec:B9O19_01211"/>
<dbReference type="Pfam" id="PF00557">
    <property type="entry name" value="Peptidase_M24"/>
    <property type="match status" value="1"/>
</dbReference>
<dbReference type="GO" id="GO:0070006">
    <property type="term" value="F:metalloaminopeptidase activity"/>
    <property type="evidence" value="ECO:0007669"/>
    <property type="project" value="UniProtKB-UniRule"/>
</dbReference>
<dbReference type="EC" id="3.4.11.18" evidence="6 7"/>
<feature type="binding site" evidence="6">
    <location>
        <position position="105"/>
    </location>
    <ligand>
        <name>a divalent metal cation</name>
        <dbReference type="ChEBI" id="CHEBI:60240"/>
        <label>1</label>
    </ligand>
</feature>
<feature type="binding site" evidence="6">
    <location>
        <position position="232"/>
    </location>
    <ligand>
        <name>a divalent metal cation</name>
        <dbReference type="ChEBI" id="CHEBI:60240"/>
        <label>2</label>
        <note>catalytic</note>
    </ligand>
</feature>
<evidence type="ECO:0000256" key="2">
    <source>
        <dbReference type="ARBA" id="ARBA00022438"/>
    </source>
</evidence>
<feature type="binding site" evidence="6">
    <location>
        <position position="232"/>
    </location>
    <ligand>
        <name>a divalent metal cation</name>
        <dbReference type="ChEBI" id="CHEBI:60240"/>
        <label>1</label>
    </ligand>
</feature>
<dbReference type="PANTHER" id="PTHR43330">
    <property type="entry name" value="METHIONINE AMINOPEPTIDASE"/>
    <property type="match status" value="1"/>
</dbReference>
<gene>
    <name evidence="6" type="primary">map</name>
    <name evidence="9" type="ORF">B9O19_01211</name>
</gene>
<keyword evidence="5 6" id="KW-0378">Hydrolase</keyword>
<dbReference type="GO" id="GO:0046872">
    <property type="term" value="F:metal ion binding"/>
    <property type="evidence" value="ECO:0007669"/>
    <property type="project" value="UniProtKB-UniRule"/>
</dbReference>
<dbReference type="RefSeq" id="WP_102365583.1">
    <property type="nucleotide sequence ID" value="NZ_CP020991.1"/>
</dbReference>
<dbReference type="PROSITE" id="PS00680">
    <property type="entry name" value="MAP_1"/>
    <property type="match status" value="1"/>
</dbReference>
<dbReference type="Proteomes" id="UP000235589">
    <property type="component" value="Chromosome"/>
</dbReference>
<comment type="similarity">
    <text evidence="6">Belongs to the peptidase M24A family. Methionine aminopeptidase type 1 subfamily.</text>
</comment>
<dbReference type="InterPro" id="IPR036005">
    <property type="entry name" value="Creatinase/aminopeptidase-like"/>
</dbReference>
<dbReference type="EMBL" id="CP020991">
    <property type="protein sequence ID" value="AUO19372.1"/>
    <property type="molecule type" value="Genomic_DNA"/>
</dbReference>
<dbReference type="GO" id="GO:0004239">
    <property type="term" value="F:initiator methionyl aminopeptidase activity"/>
    <property type="evidence" value="ECO:0007669"/>
    <property type="project" value="UniProtKB-UniRule"/>
</dbReference>
<evidence type="ECO:0000256" key="6">
    <source>
        <dbReference type="HAMAP-Rule" id="MF_01974"/>
    </source>
</evidence>
<keyword evidence="3 6" id="KW-0645">Protease</keyword>
<dbReference type="OrthoDB" id="9802055at2"/>
<evidence type="ECO:0000256" key="5">
    <source>
        <dbReference type="ARBA" id="ARBA00022801"/>
    </source>
</evidence>
<comment type="catalytic activity">
    <reaction evidence="6 7">
        <text>Release of N-terminal amino acids, preferentially methionine, from peptides and arylamides.</text>
        <dbReference type="EC" id="3.4.11.18"/>
    </reaction>
</comment>
<dbReference type="NCBIfam" id="TIGR00500">
    <property type="entry name" value="met_pdase_I"/>
    <property type="match status" value="1"/>
</dbReference>
<dbReference type="CDD" id="cd01086">
    <property type="entry name" value="MetAP1"/>
    <property type="match status" value="1"/>
</dbReference>
<evidence type="ECO:0000256" key="4">
    <source>
        <dbReference type="ARBA" id="ARBA00022723"/>
    </source>
</evidence>
<feature type="binding site" evidence="6">
    <location>
        <position position="94"/>
    </location>
    <ligand>
        <name>a divalent metal cation</name>
        <dbReference type="ChEBI" id="CHEBI:60240"/>
        <label>1</label>
    </ligand>
</feature>
<keyword evidence="10" id="KW-1185">Reference proteome</keyword>
<comment type="function">
    <text evidence="1 6">Removes the N-terminal methionine from nascent proteins. The N-terminal methionine is often cleaved when the second residue in the primary sequence is small and uncharged (Met-Ala-, Cys, Gly, Pro, Ser, Thr, or Val). Requires deformylation of the N(alpha)-formylated initiator methionine before it can be hydrolyzed.</text>
</comment>
<evidence type="ECO:0000259" key="8">
    <source>
        <dbReference type="Pfam" id="PF00557"/>
    </source>
</evidence>
<feature type="binding site" evidence="6">
    <location>
        <position position="105"/>
    </location>
    <ligand>
        <name>a divalent metal cation</name>
        <dbReference type="ChEBI" id="CHEBI:60240"/>
        <label>2</label>
        <note>catalytic</note>
    </ligand>
</feature>
<evidence type="ECO:0000256" key="1">
    <source>
        <dbReference type="ARBA" id="ARBA00002521"/>
    </source>
</evidence>
<organism evidence="9 10">
    <name type="scientific">Monoglobus pectinilyticus</name>
    <dbReference type="NCBI Taxonomy" id="1981510"/>
    <lineage>
        <taxon>Bacteria</taxon>
        <taxon>Bacillati</taxon>
        <taxon>Bacillota</taxon>
        <taxon>Clostridia</taxon>
        <taxon>Monoglobales</taxon>
        <taxon>Monoglobaceae</taxon>
        <taxon>Monoglobus</taxon>
    </lineage>
</organism>
<keyword evidence="4 6" id="KW-0479">Metal-binding</keyword>
<comment type="cofactor">
    <cofactor evidence="6">
        <name>Co(2+)</name>
        <dbReference type="ChEBI" id="CHEBI:48828"/>
    </cofactor>
    <cofactor evidence="6">
        <name>Zn(2+)</name>
        <dbReference type="ChEBI" id="CHEBI:29105"/>
    </cofactor>
    <cofactor evidence="6">
        <name>Mn(2+)</name>
        <dbReference type="ChEBI" id="CHEBI:29035"/>
    </cofactor>
    <cofactor evidence="6">
        <name>Fe(2+)</name>
        <dbReference type="ChEBI" id="CHEBI:29033"/>
    </cofactor>
    <text evidence="6">Binds 2 divalent metal cations per subunit. Has a high-affinity and a low affinity metal-binding site. The true nature of the physiological cofactor is under debate. The enzyme is active with cobalt, zinc, manganese or divalent iron ions. Most likely, methionine aminopeptidases function as mononuclear Fe(2+)-metalloproteases under physiological conditions, and the catalytically relevant metal-binding site has been assigned to the histidine-containing high-affinity site.</text>
</comment>
<evidence type="ECO:0000313" key="10">
    <source>
        <dbReference type="Proteomes" id="UP000235589"/>
    </source>
</evidence>
<dbReference type="GeneID" id="98062617"/>
<dbReference type="Gene3D" id="3.90.230.10">
    <property type="entry name" value="Creatinase/methionine aminopeptidase superfamily"/>
    <property type="match status" value="1"/>
</dbReference>
<feature type="binding site" evidence="6">
    <location>
        <position position="175"/>
    </location>
    <ligand>
        <name>substrate</name>
    </ligand>
</feature>
<evidence type="ECO:0000256" key="7">
    <source>
        <dbReference type="RuleBase" id="RU003653"/>
    </source>
</evidence>
<dbReference type="HAMAP" id="MF_01974">
    <property type="entry name" value="MetAP_1"/>
    <property type="match status" value="1"/>
</dbReference>
<feature type="binding site" evidence="6">
    <location>
        <position position="77"/>
    </location>
    <ligand>
        <name>substrate</name>
    </ligand>
</feature>
<dbReference type="PANTHER" id="PTHR43330:SF27">
    <property type="entry name" value="METHIONINE AMINOPEPTIDASE"/>
    <property type="match status" value="1"/>
</dbReference>
<dbReference type="PRINTS" id="PR00599">
    <property type="entry name" value="MAPEPTIDASE"/>
</dbReference>
<keyword evidence="2 6" id="KW-0031">Aminopeptidase</keyword>
<evidence type="ECO:0000256" key="3">
    <source>
        <dbReference type="ARBA" id="ARBA00022670"/>
    </source>
</evidence>
<feature type="binding site" evidence="6">
    <location>
        <position position="168"/>
    </location>
    <ligand>
        <name>a divalent metal cation</name>
        <dbReference type="ChEBI" id="CHEBI:60240"/>
        <label>2</label>
        <note>catalytic</note>
    </ligand>
</feature>
<feature type="binding site" evidence="6">
    <location>
        <position position="201"/>
    </location>
    <ligand>
        <name>a divalent metal cation</name>
        <dbReference type="ChEBI" id="CHEBI:60240"/>
        <label>2</label>
        <note>catalytic</note>
    </ligand>
</feature>
<dbReference type="GO" id="GO:0005829">
    <property type="term" value="C:cytosol"/>
    <property type="evidence" value="ECO:0007669"/>
    <property type="project" value="TreeGrafter"/>
</dbReference>